<organism evidence="1 2">
    <name type="scientific">Polynucleobacter kasalickyi</name>
    <dbReference type="NCBI Taxonomy" id="1938817"/>
    <lineage>
        <taxon>Bacteria</taxon>
        <taxon>Pseudomonadati</taxon>
        <taxon>Pseudomonadota</taxon>
        <taxon>Betaproteobacteria</taxon>
        <taxon>Burkholderiales</taxon>
        <taxon>Burkholderiaceae</taxon>
        <taxon>Polynucleobacter</taxon>
    </lineage>
</organism>
<keyword evidence="2" id="KW-1185">Reference proteome</keyword>
<protein>
    <submittedName>
        <fullName evidence="1">Uncharacterized protein</fullName>
    </submittedName>
</protein>
<evidence type="ECO:0000313" key="1">
    <source>
        <dbReference type="EMBL" id="SMC74636.1"/>
    </source>
</evidence>
<evidence type="ECO:0000313" key="2">
    <source>
        <dbReference type="Proteomes" id="UP000192708"/>
    </source>
</evidence>
<proteinExistence type="predicted"/>
<sequence length="120" mass="13096">MRNCEVGDVAVIVNAHGNTENLGKAVLIVSEYGNVIVHEQAGDTGVTLFAWEVVLISDELLSDTLQDVDRIAKQCGIVPDLYLKKFSEVVEDLGYDFDAWLSGNIPSNNEVPIEKRSSSS</sequence>
<dbReference type="AlphaFoldDB" id="A0A1W2BP56"/>
<name>A0A1W2BP56_9BURK</name>
<dbReference type="RefSeq" id="WP_084285253.1">
    <property type="nucleotide sequence ID" value="NZ_FWXJ01000014.1"/>
</dbReference>
<dbReference type="Proteomes" id="UP000192708">
    <property type="component" value="Unassembled WGS sequence"/>
</dbReference>
<reference evidence="1 2" key="1">
    <citation type="submission" date="2017-04" db="EMBL/GenBank/DDBJ databases">
        <authorList>
            <person name="Afonso C.L."/>
            <person name="Miller P.J."/>
            <person name="Scott M.A."/>
            <person name="Spackman E."/>
            <person name="Goraichik I."/>
            <person name="Dimitrov K.M."/>
            <person name="Suarez D.L."/>
            <person name="Swayne D.E."/>
        </authorList>
    </citation>
    <scope>NUCLEOTIDE SEQUENCE [LARGE SCALE GENOMIC DNA]</scope>
    <source>
        <strain evidence="1 2">VK13</strain>
    </source>
</reference>
<gene>
    <name evidence="1" type="ORF">SAMN06296008_11467</name>
</gene>
<dbReference type="OrthoDB" id="9837550at2"/>
<dbReference type="EMBL" id="FWXJ01000014">
    <property type="protein sequence ID" value="SMC74636.1"/>
    <property type="molecule type" value="Genomic_DNA"/>
</dbReference>
<accession>A0A1W2BP56</accession>